<name>A0AAN8K8B7_PATCE</name>
<dbReference type="InterPro" id="IPR037094">
    <property type="entry name" value="Glyco_hydro_38_cen_sf"/>
</dbReference>
<dbReference type="GO" id="GO:0004559">
    <property type="term" value="F:alpha-mannosidase activity"/>
    <property type="evidence" value="ECO:0007669"/>
    <property type="project" value="UniProtKB-EC"/>
</dbReference>
<evidence type="ECO:0000313" key="9">
    <source>
        <dbReference type="Proteomes" id="UP001347796"/>
    </source>
</evidence>
<dbReference type="SUPFAM" id="SSF74650">
    <property type="entry name" value="Galactose mutarotase-like"/>
    <property type="match status" value="1"/>
</dbReference>
<dbReference type="GO" id="GO:0030246">
    <property type="term" value="F:carbohydrate binding"/>
    <property type="evidence" value="ECO:0007669"/>
    <property type="project" value="InterPro"/>
</dbReference>
<dbReference type="CDD" id="cd10813">
    <property type="entry name" value="GH38N_AMII_Man2C1"/>
    <property type="match status" value="1"/>
</dbReference>
<dbReference type="FunFam" id="1.20.1270.50:FF:000004">
    <property type="entry name" value="alpha-mannosidase 2C1 isoform X1"/>
    <property type="match status" value="1"/>
</dbReference>
<dbReference type="InterPro" id="IPR041147">
    <property type="entry name" value="GH38_C"/>
</dbReference>
<dbReference type="GO" id="GO:0006013">
    <property type="term" value="P:mannose metabolic process"/>
    <property type="evidence" value="ECO:0007669"/>
    <property type="project" value="InterPro"/>
</dbReference>
<sequence>MEHVTFKHKRTTLERADKFISSHHFTDINLRSRLYPEKQPLVSIQHYATPDRIPYSQAISQTFKDTQVGHSFGPTWSTHWFKVELEIPKSWHGQEVHLLWNSDSEALVWIDGDAIQGLSGENERISFPLREVGDGKSSHSSNGRQIVYIEMACNGLCGCGLNGLINPPELKKCFQLKQAEVAVFDRQVYKLLLDVEILHDMAKEMTEDTERGYQALYTVNRMINECTVGDSSSYQRAQKIADEFFAQRNGDSQHTIYAMGHSHIDTAWLWPYAETIRKCARSWSCTLRLLEKYPSMTFTCSQAQQYEWVKQHYPSIYKDIQKFVKSGQFIPVGGTWVEMDGNIPSGEAFVRQFLLGQRYFQQEFGLKCKEFWLPDTFGYSAQLPQIMRSCGINRFLTQKMSWNIYNKFPHHTFWWAGLNGSKVLSHFPPGDNYGMDAKVKEHHTFWWSGIDGSRVLSHFPPGDTYHMMVKVKELLYTLKNFRDKGRSSRSVYLYGYGDGGNGPTEEMVNKLERMENVDGLPKVKMSSPDEFFSNIEQKEEKNLCTWSGELYLEMHNGTYTTHAEVKKQNRKGELLLRDVEFLATIATVLSGTSGSGYKYPSGDLDRLWKLLLLNQFHDVLPGSSIGIVYTDAHEYYRDIQKTGNQLLDKSLAAIAQKGDNSVVVNTLGWNRREVISLTKGDKSPSRKKIKTGESSQQVDHKGDDLVYCEVPSFGISEIPQVDIPAPVTVNQTESGIQLSNGLLSAVLDNNGRIISLCNTSSPQVNLINADYPGNQLLIYDDIPLYWDAWDVMDYHLETRKLVDNVTQKAVILDKGPLRVTIQVCLRISEVSHIKQEITLDAGSPYITFKTQVSWHENRKFLKVEFPTSIHSNKVSFDIQYGFIERPNHYNTSWDSARFEVCGHKWADISDYNQGLAVLNDCKYGYSAIDGILRLSLLRSPKAPDADADMGDHEFTYAVMPHQGCLQESGVIQQACNINSPLIIKSGNNLTTCSSYFTVNTTQVILDTVKLSEDSGNKMVLRLYETYGGSTTAEISTIFKNITVQRCNCLEEVIPDERFLNVTSVGDQQTQITIEFKPFELISLLITF</sequence>
<accession>A0AAN8K8B7</accession>
<dbReference type="Gene3D" id="2.70.98.30">
    <property type="entry name" value="Golgi alpha-mannosidase II, domain 4"/>
    <property type="match status" value="1"/>
</dbReference>
<dbReference type="InterPro" id="IPR027291">
    <property type="entry name" value="Glyco_hydro_38_N_sf"/>
</dbReference>
<evidence type="ECO:0000256" key="2">
    <source>
        <dbReference type="ARBA" id="ARBA00009792"/>
    </source>
</evidence>
<dbReference type="InterPro" id="IPR011682">
    <property type="entry name" value="Glyco_hydro_38_C"/>
</dbReference>
<comment type="similarity">
    <text evidence="2">Belongs to the glycosyl hydrolase 38 family.</text>
</comment>
<dbReference type="GO" id="GO:0046872">
    <property type="term" value="F:metal ion binding"/>
    <property type="evidence" value="ECO:0007669"/>
    <property type="project" value="UniProtKB-KW"/>
</dbReference>
<dbReference type="AlphaFoldDB" id="A0AAN8K8B7"/>
<comment type="caution">
    <text evidence="8">The sequence shown here is derived from an EMBL/GenBank/DDBJ whole genome shotgun (WGS) entry which is preliminary data.</text>
</comment>
<dbReference type="Pfam" id="PF07748">
    <property type="entry name" value="Glyco_hydro_38C"/>
    <property type="match status" value="1"/>
</dbReference>
<dbReference type="SMART" id="SM00872">
    <property type="entry name" value="Alpha-mann_mid"/>
    <property type="match status" value="1"/>
</dbReference>
<feature type="domain" description="Glycoside hydrolase family 38 central" evidence="7">
    <location>
        <begin position="553"/>
        <end position="636"/>
    </location>
</feature>
<dbReference type="Proteomes" id="UP001347796">
    <property type="component" value="Unassembled WGS sequence"/>
</dbReference>
<dbReference type="Pfam" id="PF09261">
    <property type="entry name" value="Alpha-mann_mid"/>
    <property type="match status" value="1"/>
</dbReference>
<dbReference type="Pfam" id="PF22907">
    <property type="entry name" value="Ams1-like_1st"/>
    <property type="match status" value="1"/>
</dbReference>
<dbReference type="Gene3D" id="3.20.110.10">
    <property type="entry name" value="Glycoside hydrolase 38, N terminal domain"/>
    <property type="match status" value="1"/>
</dbReference>
<protein>
    <recommendedName>
        <fullName evidence="3">alpha-mannosidase</fullName>
        <ecNumber evidence="3">3.2.1.24</ecNumber>
    </recommendedName>
</protein>
<evidence type="ECO:0000256" key="5">
    <source>
        <dbReference type="ARBA" id="ARBA00022801"/>
    </source>
</evidence>
<evidence type="ECO:0000256" key="6">
    <source>
        <dbReference type="ARBA" id="ARBA00023295"/>
    </source>
</evidence>
<keyword evidence="6" id="KW-0326">Glycosidase</keyword>
<proteinExistence type="inferred from homology"/>
<dbReference type="EMBL" id="JAZGQO010000004">
    <property type="protein sequence ID" value="KAK6187508.1"/>
    <property type="molecule type" value="Genomic_DNA"/>
</dbReference>
<dbReference type="Pfam" id="PF17677">
    <property type="entry name" value="Glyco_hydro38C2"/>
    <property type="match status" value="1"/>
</dbReference>
<dbReference type="InterPro" id="IPR054723">
    <property type="entry name" value="Ams1-like_N"/>
</dbReference>
<organism evidence="8 9">
    <name type="scientific">Patella caerulea</name>
    <name type="common">Rayed Mediterranean limpet</name>
    <dbReference type="NCBI Taxonomy" id="87958"/>
    <lineage>
        <taxon>Eukaryota</taxon>
        <taxon>Metazoa</taxon>
        <taxon>Spiralia</taxon>
        <taxon>Lophotrochozoa</taxon>
        <taxon>Mollusca</taxon>
        <taxon>Gastropoda</taxon>
        <taxon>Patellogastropoda</taxon>
        <taxon>Patelloidea</taxon>
        <taxon>Patellidae</taxon>
        <taxon>Patella</taxon>
    </lineage>
</organism>
<dbReference type="InterPro" id="IPR000602">
    <property type="entry name" value="Glyco_hydro_38_N"/>
</dbReference>
<dbReference type="Pfam" id="PF01074">
    <property type="entry name" value="Glyco_hydro_38N"/>
    <property type="match status" value="2"/>
</dbReference>
<keyword evidence="9" id="KW-1185">Reference proteome</keyword>
<dbReference type="GO" id="GO:0009313">
    <property type="term" value="P:oligosaccharide catabolic process"/>
    <property type="evidence" value="ECO:0007669"/>
    <property type="project" value="TreeGrafter"/>
</dbReference>
<dbReference type="SUPFAM" id="SSF88688">
    <property type="entry name" value="Families 57/38 glycoside transferase middle domain"/>
    <property type="match status" value="1"/>
</dbReference>
<gene>
    <name evidence="8" type="ORF">SNE40_005515</name>
</gene>
<dbReference type="FunFam" id="2.70.98.30:FF:000001">
    <property type="entry name" value="alpha-mannosidase 2C1 isoform X2"/>
    <property type="match status" value="1"/>
</dbReference>
<keyword evidence="4" id="KW-0479">Metal-binding</keyword>
<keyword evidence="5" id="KW-0378">Hydrolase</keyword>
<dbReference type="InterPro" id="IPR011330">
    <property type="entry name" value="Glyco_hydro/deAcase_b/a-brl"/>
</dbReference>
<dbReference type="PANTHER" id="PTHR46017:SF1">
    <property type="entry name" value="ALPHA-MANNOSIDASE 2C1"/>
    <property type="match status" value="1"/>
</dbReference>
<dbReference type="Gene3D" id="1.20.1270.50">
    <property type="entry name" value="Glycoside hydrolase family 38, central domain"/>
    <property type="match status" value="1"/>
</dbReference>
<evidence type="ECO:0000256" key="4">
    <source>
        <dbReference type="ARBA" id="ARBA00022723"/>
    </source>
</evidence>
<dbReference type="InterPro" id="IPR011013">
    <property type="entry name" value="Gal_mutarotase_sf_dom"/>
</dbReference>
<dbReference type="EC" id="3.2.1.24" evidence="3"/>
<evidence type="ECO:0000256" key="3">
    <source>
        <dbReference type="ARBA" id="ARBA00012752"/>
    </source>
</evidence>
<reference evidence="8 9" key="1">
    <citation type="submission" date="2024-01" db="EMBL/GenBank/DDBJ databases">
        <title>The genome of the rayed Mediterranean limpet Patella caerulea (Linnaeus, 1758).</title>
        <authorList>
            <person name="Anh-Thu Weber A."/>
            <person name="Halstead-Nussloch G."/>
        </authorList>
    </citation>
    <scope>NUCLEOTIDE SEQUENCE [LARGE SCALE GENOMIC DNA]</scope>
    <source>
        <strain evidence="8">AATW-2023a</strain>
        <tissue evidence="8">Whole specimen</tissue>
    </source>
</reference>
<dbReference type="FunFam" id="3.20.110.10:FF:000002">
    <property type="entry name" value="alpha-mannosidase 2C1 isoform X1"/>
    <property type="match status" value="1"/>
</dbReference>
<dbReference type="PANTHER" id="PTHR46017">
    <property type="entry name" value="ALPHA-MANNOSIDASE 2C1"/>
    <property type="match status" value="1"/>
</dbReference>
<dbReference type="InterPro" id="IPR028995">
    <property type="entry name" value="Glyco_hydro_57/38_cen_sf"/>
</dbReference>
<evidence type="ECO:0000256" key="1">
    <source>
        <dbReference type="ARBA" id="ARBA00000365"/>
    </source>
</evidence>
<evidence type="ECO:0000313" key="8">
    <source>
        <dbReference type="EMBL" id="KAK6187508.1"/>
    </source>
</evidence>
<evidence type="ECO:0000259" key="7">
    <source>
        <dbReference type="SMART" id="SM00872"/>
    </source>
</evidence>
<comment type="catalytic activity">
    <reaction evidence="1">
        <text>Hydrolysis of terminal, non-reducing alpha-D-mannose residues in alpha-D-mannosides.</text>
        <dbReference type="EC" id="3.2.1.24"/>
    </reaction>
</comment>
<dbReference type="InterPro" id="IPR015341">
    <property type="entry name" value="Glyco_hydro_38_cen"/>
</dbReference>
<dbReference type="SUPFAM" id="SSF88713">
    <property type="entry name" value="Glycoside hydrolase/deacetylase"/>
    <property type="match status" value="1"/>
</dbReference>